<gene>
    <name evidence="1" type="ORF">RRG08_015103</name>
</gene>
<evidence type="ECO:0000313" key="2">
    <source>
        <dbReference type="Proteomes" id="UP001283361"/>
    </source>
</evidence>
<proteinExistence type="predicted"/>
<comment type="caution">
    <text evidence="1">The sequence shown here is derived from an EMBL/GenBank/DDBJ whole genome shotgun (WGS) entry which is preliminary data.</text>
</comment>
<protein>
    <submittedName>
        <fullName evidence="1">Uncharacterized protein</fullName>
    </submittedName>
</protein>
<keyword evidence="2" id="KW-1185">Reference proteome</keyword>
<evidence type="ECO:0000313" key="1">
    <source>
        <dbReference type="EMBL" id="KAK3800145.1"/>
    </source>
</evidence>
<name>A0AAE1EB38_9GAST</name>
<accession>A0AAE1EB38</accession>
<dbReference type="AlphaFoldDB" id="A0AAE1EB38"/>
<dbReference type="Proteomes" id="UP001283361">
    <property type="component" value="Unassembled WGS sequence"/>
</dbReference>
<reference evidence="1" key="1">
    <citation type="journal article" date="2023" name="G3 (Bethesda)">
        <title>A reference genome for the long-term kleptoplast-retaining sea slug Elysia crispata morphotype clarki.</title>
        <authorList>
            <person name="Eastman K.E."/>
            <person name="Pendleton A.L."/>
            <person name="Shaikh M.A."/>
            <person name="Suttiyut T."/>
            <person name="Ogas R."/>
            <person name="Tomko P."/>
            <person name="Gavelis G."/>
            <person name="Widhalm J.R."/>
            <person name="Wisecaver J.H."/>
        </authorList>
    </citation>
    <scope>NUCLEOTIDE SEQUENCE</scope>
    <source>
        <strain evidence="1">ECLA1</strain>
    </source>
</reference>
<organism evidence="1 2">
    <name type="scientific">Elysia crispata</name>
    <name type="common">lettuce slug</name>
    <dbReference type="NCBI Taxonomy" id="231223"/>
    <lineage>
        <taxon>Eukaryota</taxon>
        <taxon>Metazoa</taxon>
        <taxon>Spiralia</taxon>
        <taxon>Lophotrochozoa</taxon>
        <taxon>Mollusca</taxon>
        <taxon>Gastropoda</taxon>
        <taxon>Heterobranchia</taxon>
        <taxon>Euthyneura</taxon>
        <taxon>Panpulmonata</taxon>
        <taxon>Sacoglossa</taxon>
        <taxon>Placobranchoidea</taxon>
        <taxon>Plakobranchidae</taxon>
        <taxon>Elysia</taxon>
    </lineage>
</organism>
<sequence length="89" mass="10374">MNLRSSGEMRITKDIHGEVNEFSGMKRGVESSGCRREISGKLILQNKKHNPDIENDIVEAILTRLSSWQWLLFTFLKYSQCRAMCDLRR</sequence>
<dbReference type="EMBL" id="JAWDGP010000502">
    <property type="protein sequence ID" value="KAK3800145.1"/>
    <property type="molecule type" value="Genomic_DNA"/>
</dbReference>